<dbReference type="Gene3D" id="2.60.120.200">
    <property type="match status" value="1"/>
</dbReference>
<dbReference type="Proteomes" id="UP000722485">
    <property type="component" value="Unassembled WGS sequence"/>
</dbReference>
<organism evidence="3 4">
    <name type="scientific">Cylindrodendrum hubeiense</name>
    <dbReference type="NCBI Taxonomy" id="595255"/>
    <lineage>
        <taxon>Eukaryota</taxon>
        <taxon>Fungi</taxon>
        <taxon>Dikarya</taxon>
        <taxon>Ascomycota</taxon>
        <taxon>Pezizomycotina</taxon>
        <taxon>Sordariomycetes</taxon>
        <taxon>Hypocreomycetidae</taxon>
        <taxon>Hypocreales</taxon>
        <taxon>Nectriaceae</taxon>
        <taxon>Cylindrodendrum</taxon>
    </lineage>
</organism>
<dbReference type="Pfam" id="PF00722">
    <property type="entry name" value="Glyco_hydro_16"/>
    <property type="match status" value="1"/>
</dbReference>
<accession>A0A9P5HAP2</accession>
<dbReference type="GO" id="GO:0004553">
    <property type="term" value="F:hydrolase activity, hydrolyzing O-glycosyl compounds"/>
    <property type="evidence" value="ECO:0007669"/>
    <property type="project" value="InterPro"/>
</dbReference>
<dbReference type="AlphaFoldDB" id="A0A9P5HAP2"/>
<sequence>MYSSKSLLASLLAAAPVALAATTVDDSQCDCYLSNGTKPTYYANHMFFDFRALSQYASIPDLISTIEGNANAGFTSDYFNWESEFGQTWGLQNWSNGDADFPMQNSYNNIYIQENTDDVPGSDTFLTMRTARHDGFQTASEFETIEQHQYASMRMFARTIGSKGACTAMFTYRDAEELANVQEADIEVLTSDADNVIHYTNQPSYTDEGGEVEGATETVTLTDGLKWSQWATHRLDWTPDQTVWSVDGLQTAVNSFQVPKDASSLIFNAWSNGQTWTGKMDEGGVAYQQIQWIEILYGPADASTCSKVCSIDETTELGKPVLKGANVSNESRCLSSHKMRRLK</sequence>
<dbReference type="PANTHER" id="PTHR38121">
    <property type="entry name" value="GH16 DOMAIN-CONTAINING PROTEIN"/>
    <property type="match status" value="1"/>
</dbReference>
<dbReference type="PROSITE" id="PS51762">
    <property type="entry name" value="GH16_2"/>
    <property type="match status" value="1"/>
</dbReference>
<keyword evidence="1" id="KW-0732">Signal</keyword>
<feature type="chain" id="PRO_5040242804" description="GH16 domain-containing protein" evidence="1">
    <location>
        <begin position="21"/>
        <end position="343"/>
    </location>
</feature>
<name>A0A9P5HAP2_9HYPO</name>
<dbReference type="CDD" id="cd00413">
    <property type="entry name" value="Glyco_hydrolase_16"/>
    <property type="match status" value="1"/>
</dbReference>
<dbReference type="GO" id="GO:0005975">
    <property type="term" value="P:carbohydrate metabolic process"/>
    <property type="evidence" value="ECO:0007669"/>
    <property type="project" value="InterPro"/>
</dbReference>
<evidence type="ECO:0000256" key="1">
    <source>
        <dbReference type="SAM" id="SignalP"/>
    </source>
</evidence>
<proteinExistence type="predicted"/>
<keyword evidence="4" id="KW-1185">Reference proteome</keyword>
<dbReference type="PANTHER" id="PTHR38121:SF4">
    <property type="entry name" value="GH16 DOMAIN-CONTAINING PROTEIN-RELATED"/>
    <property type="match status" value="1"/>
</dbReference>
<evidence type="ECO:0000313" key="4">
    <source>
        <dbReference type="Proteomes" id="UP000722485"/>
    </source>
</evidence>
<dbReference type="SUPFAM" id="SSF49899">
    <property type="entry name" value="Concanavalin A-like lectins/glucanases"/>
    <property type="match status" value="1"/>
</dbReference>
<feature type="domain" description="GH16" evidence="2">
    <location>
        <begin position="54"/>
        <end position="301"/>
    </location>
</feature>
<evidence type="ECO:0000259" key="2">
    <source>
        <dbReference type="PROSITE" id="PS51762"/>
    </source>
</evidence>
<dbReference type="InterPro" id="IPR000757">
    <property type="entry name" value="Beta-glucanase-like"/>
</dbReference>
<protein>
    <recommendedName>
        <fullName evidence="2">GH16 domain-containing protein</fullName>
    </recommendedName>
</protein>
<dbReference type="InterPro" id="IPR013320">
    <property type="entry name" value="ConA-like_dom_sf"/>
</dbReference>
<feature type="signal peptide" evidence="1">
    <location>
        <begin position="1"/>
        <end position="20"/>
    </location>
</feature>
<reference evidence="3" key="1">
    <citation type="submission" date="2020-03" db="EMBL/GenBank/DDBJ databases">
        <title>Draft Genome Sequence of Cylindrodendrum hubeiense.</title>
        <authorList>
            <person name="Buettner E."/>
            <person name="Kellner H."/>
        </authorList>
    </citation>
    <scope>NUCLEOTIDE SEQUENCE</scope>
    <source>
        <strain evidence="3">IHI 201604</strain>
    </source>
</reference>
<dbReference type="OrthoDB" id="4388755at2759"/>
<evidence type="ECO:0000313" key="3">
    <source>
        <dbReference type="EMBL" id="KAF7546055.1"/>
    </source>
</evidence>
<gene>
    <name evidence="3" type="ORF">G7Z17_g8706</name>
</gene>
<dbReference type="EMBL" id="JAANBB010000228">
    <property type="protein sequence ID" value="KAF7546055.1"/>
    <property type="molecule type" value="Genomic_DNA"/>
</dbReference>
<comment type="caution">
    <text evidence="3">The sequence shown here is derived from an EMBL/GenBank/DDBJ whole genome shotgun (WGS) entry which is preliminary data.</text>
</comment>